<dbReference type="AlphaFoldDB" id="A0AAP4WVN6"/>
<dbReference type="RefSeq" id="WP_303568560.1">
    <property type="nucleotide sequence ID" value="NZ_JAUORK010000009.1"/>
</dbReference>
<keyword evidence="1" id="KW-0732">Signal</keyword>
<dbReference type="Proteomes" id="UP001170481">
    <property type="component" value="Unassembled WGS sequence"/>
</dbReference>
<proteinExistence type="predicted"/>
<evidence type="ECO:0000313" key="2">
    <source>
        <dbReference type="EMBL" id="MDO6672245.1"/>
    </source>
</evidence>
<evidence type="ECO:0000313" key="3">
    <source>
        <dbReference type="Proteomes" id="UP001170481"/>
    </source>
</evidence>
<feature type="chain" id="PRO_5042997946" evidence="1">
    <location>
        <begin position="21"/>
        <end position="175"/>
    </location>
</feature>
<sequence>MMAMHRLRMLAATLLLSTLAGCMSLDQVPRAERDPIYGLGQSAARLIAEQSWTPPLEQQVLLLAPPEVDATLQANPGALNEALTRALLALKNGPQVLNWSTDRPAVDSRQWRLETTLEASGDALTLSDRTLQPYQLQLTLVRSASAERNETRTFTLSGAFDQAALESLARNHLAP</sequence>
<reference evidence="2" key="1">
    <citation type="submission" date="2023-07" db="EMBL/GenBank/DDBJ databases">
        <title>Genome content predicts the carbon catabolic preferences of heterotrophic bacteria.</title>
        <authorList>
            <person name="Gralka M."/>
        </authorList>
    </citation>
    <scope>NUCLEOTIDE SEQUENCE</scope>
    <source>
        <strain evidence="2">C2R13</strain>
    </source>
</reference>
<gene>
    <name evidence="2" type="ORF">Q4535_08930</name>
</gene>
<name>A0AAP4WVN6_9GAMM</name>
<feature type="signal peptide" evidence="1">
    <location>
        <begin position="1"/>
        <end position="20"/>
    </location>
</feature>
<dbReference type="PROSITE" id="PS51257">
    <property type="entry name" value="PROKAR_LIPOPROTEIN"/>
    <property type="match status" value="1"/>
</dbReference>
<comment type="caution">
    <text evidence="2">The sequence shown here is derived from an EMBL/GenBank/DDBJ whole genome shotgun (WGS) entry which is preliminary data.</text>
</comment>
<organism evidence="2 3">
    <name type="scientific">Cobetia amphilecti</name>
    <dbReference type="NCBI Taxonomy" id="1055104"/>
    <lineage>
        <taxon>Bacteria</taxon>
        <taxon>Pseudomonadati</taxon>
        <taxon>Pseudomonadota</taxon>
        <taxon>Gammaproteobacteria</taxon>
        <taxon>Oceanospirillales</taxon>
        <taxon>Halomonadaceae</taxon>
        <taxon>Cobetia</taxon>
    </lineage>
</organism>
<evidence type="ECO:0000256" key="1">
    <source>
        <dbReference type="SAM" id="SignalP"/>
    </source>
</evidence>
<accession>A0AAP4WVN6</accession>
<protein>
    <submittedName>
        <fullName evidence="2">Uncharacterized protein</fullName>
    </submittedName>
</protein>
<dbReference type="EMBL" id="JAUORK010000009">
    <property type="protein sequence ID" value="MDO6672245.1"/>
    <property type="molecule type" value="Genomic_DNA"/>
</dbReference>